<evidence type="ECO:0000313" key="1">
    <source>
        <dbReference type="EMBL" id="EET83251.1"/>
    </source>
</evidence>
<evidence type="ECO:0000313" key="2">
    <source>
        <dbReference type="Proteomes" id="UP000018419"/>
    </source>
</evidence>
<name>A0ABM9YQ63_ACIRA</name>
<protein>
    <submittedName>
        <fullName evidence="1">Uncharacterized protein</fullName>
    </submittedName>
</protein>
<dbReference type="Proteomes" id="UP000018419">
    <property type="component" value="Unassembled WGS sequence"/>
</dbReference>
<reference evidence="1 2" key="1">
    <citation type="submission" date="2009-07" db="EMBL/GenBank/DDBJ databases">
        <authorList>
            <person name="Madupu R."/>
            <person name="Durkin A.S."/>
            <person name="Torralba M."/>
            <person name="Methe B."/>
            <person name="Sutton G.G."/>
            <person name="Strausberg R.L."/>
            <person name="Nelson K.E."/>
        </authorList>
    </citation>
    <scope>NUCLEOTIDE SEQUENCE [LARGE SCALE GENOMIC DNA]</scope>
    <source>
        <strain evidence="1 2">SK82</strain>
    </source>
</reference>
<dbReference type="EMBL" id="ACVR01000020">
    <property type="protein sequence ID" value="EET83251.1"/>
    <property type="molecule type" value="Genomic_DNA"/>
</dbReference>
<organism evidence="1 2">
    <name type="scientific">Acinetobacter radioresistens SK82</name>
    <dbReference type="NCBI Taxonomy" id="596318"/>
    <lineage>
        <taxon>Bacteria</taxon>
        <taxon>Pseudomonadati</taxon>
        <taxon>Pseudomonadota</taxon>
        <taxon>Gammaproteobacteria</taxon>
        <taxon>Moraxellales</taxon>
        <taxon>Moraxellaceae</taxon>
        <taxon>Acinetobacter</taxon>
    </lineage>
</organism>
<keyword evidence="2" id="KW-1185">Reference proteome</keyword>
<comment type="caution">
    <text evidence="1">The sequence shown here is derived from an EMBL/GenBank/DDBJ whole genome shotgun (WGS) entry which is preliminary data.</text>
</comment>
<sequence>MQPTEKGPELYVSCEILYAGAALKSIKLIFDPSSKNE</sequence>
<accession>A0ABM9YQ63</accession>
<proteinExistence type="predicted"/>
<gene>
    <name evidence="1" type="ORF">ACIRA0001_0951</name>
</gene>